<accession>A0A6H9UZL5</accession>
<sequence length="460" mass="48560">MDEYEIGIVTTAPLGDTSYLLVSGDEAALVDPQRDCWGLLADCDARGVRVRYVLETHVHNDYVSGALEVRAATGATVAGPARAAYAFEHLPLAEDDEITVGELLVRAMETPGHTAEHTSYLVLGDRERDPRAVFTGGSLLVGSSGRTDLSGEERTESLAHAQFRSLRRLALLPDGTRVLPTHGAGSSCAAGPASGERTTTVGAERRANPALAVDEEEFVSERFGLPPYPAYYRHMASINRAGPTVLGGPPRGARPLTPETVARLTGGGALVVDARDRRTFARAHLPGSLCDELDDGFAGLVGQVVPFGTPLVLVLPEPAGEAAAEAVTQLLRIGYERVEGYLDGGIECWQAEGRPVGSFRTADPADLLALLARGAPVRILDVRSPNEPGTVPGALAIPVGELPRRLAEIPRDREVWTVCSRGRRAAAAASLLDRAGIPVTAVVRGGAHDLIQPIIEGRAG</sequence>
<name>A0A6H9UZL5_9ACTN</name>
<feature type="domain" description="Rhodanese" evidence="3">
    <location>
        <begin position="265"/>
        <end position="358"/>
    </location>
</feature>
<dbReference type="Gene3D" id="3.60.15.10">
    <property type="entry name" value="Ribonuclease Z/Hydroxyacylglutathione hydrolase-like"/>
    <property type="match status" value="1"/>
</dbReference>
<dbReference type="AlphaFoldDB" id="A0A6H9UZL5"/>
<dbReference type="CDD" id="cd00158">
    <property type="entry name" value="RHOD"/>
    <property type="match status" value="1"/>
</dbReference>
<reference evidence="4 5" key="1">
    <citation type="submission" date="2019-09" db="EMBL/GenBank/DDBJ databases">
        <title>Screening of Novel Bioactive Compounds from Soil-Associated.</title>
        <authorList>
            <person name="Zhao S."/>
        </authorList>
    </citation>
    <scope>NUCLEOTIDE SEQUENCE [LARGE SCALE GENOMIC DNA]</scope>
    <source>
        <strain evidence="4 5">HIT-DPA4</strain>
    </source>
</reference>
<evidence type="ECO:0000256" key="2">
    <source>
        <dbReference type="SAM" id="MobiDB-lite"/>
    </source>
</evidence>
<keyword evidence="1" id="KW-0479">Metal-binding</keyword>
<dbReference type="SMART" id="SM00450">
    <property type="entry name" value="RHOD"/>
    <property type="match status" value="2"/>
</dbReference>
<dbReference type="SUPFAM" id="SSF56281">
    <property type="entry name" value="Metallo-hydrolase/oxidoreductase"/>
    <property type="match status" value="1"/>
</dbReference>
<dbReference type="Gene3D" id="3.40.250.10">
    <property type="entry name" value="Rhodanese-like domain"/>
    <property type="match status" value="2"/>
</dbReference>
<dbReference type="RefSeq" id="WP_150948151.1">
    <property type="nucleotide sequence ID" value="NZ_VZRB01000008.1"/>
</dbReference>
<evidence type="ECO:0000313" key="4">
    <source>
        <dbReference type="EMBL" id="KAB1146671.1"/>
    </source>
</evidence>
<dbReference type="PANTHER" id="PTHR43084">
    <property type="entry name" value="PERSULFIDE DIOXYGENASE ETHE1"/>
    <property type="match status" value="1"/>
</dbReference>
<dbReference type="InterPro" id="IPR044528">
    <property type="entry name" value="POD-like_MBL-fold"/>
</dbReference>
<evidence type="ECO:0000256" key="1">
    <source>
        <dbReference type="ARBA" id="ARBA00022723"/>
    </source>
</evidence>
<dbReference type="SUPFAM" id="SSF52821">
    <property type="entry name" value="Rhodanese/Cell cycle control phosphatase"/>
    <property type="match status" value="2"/>
</dbReference>
<evidence type="ECO:0000313" key="5">
    <source>
        <dbReference type="Proteomes" id="UP000442707"/>
    </source>
</evidence>
<protein>
    <submittedName>
        <fullName evidence="4">MBL fold metallo-hydrolase</fullName>
    </submittedName>
</protein>
<feature type="compositionally biased region" description="Low complexity" evidence="2">
    <location>
        <begin position="183"/>
        <end position="195"/>
    </location>
</feature>
<dbReference type="InterPro" id="IPR001279">
    <property type="entry name" value="Metallo-B-lactamas"/>
</dbReference>
<dbReference type="EMBL" id="VZRB01000008">
    <property type="protein sequence ID" value="KAB1146671.1"/>
    <property type="molecule type" value="Genomic_DNA"/>
</dbReference>
<dbReference type="PROSITE" id="PS50206">
    <property type="entry name" value="RHODANESE_3"/>
    <property type="match status" value="2"/>
</dbReference>
<feature type="domain" description="Rhodanese" evidence="3">
    <location>
        <begin position="373"/>
        <end position="456"/>
    </location>
</feature>
<dbReference type="Pfam" id="PF00753">
    <property type="entry name" value="Lactamase_B"/>
    <property type="match status" value="1"/>
</dbReference>
<dbReference type="Pfam" id="PF00581">
    <property type="entry name" value="Rhodanese"/>
    <property type="match status" value="2"/>
</dbReference>
<evidence type="ECO:0000259" key="3">
    <source>
        <dbReference type="PROSITE" id="PS50206"/>
    </source>
</evidence>
<keyword evidence="5" id="KW-1185">Reference proteome</keyword>
<dbReference type="GO" id="GO:0070813">
    <property type="term" value="P:hydrogen sulfide metabolic process"/>
    <property type="evidence" value="ECO:0007669"/>
    <property type="project" value="TreeGrafter"/>
</dbReference>
<keyword evidence="4" id="KW-0378">Hydrolase</keyword>
<gene>
    <name evidence="4" type="ORF">F7R91_13865</name>
</gene>
<dbReference type="SMART" id="SM00849">
    <property type="entry name" value="Lactamase_B"/>
    <property type="match status" value="1"/>
</dbReference>
<organism evidence="4 5">
    <name type="scientific">Streptomyces luteolifulvus</name>
    <dbReference type="NCBI Taxonomy" id="2615112"/>
    <lineage>
        <taxon>Bacteria</taxon>
        <taxon>Bacillati</taxon>
        <taxon>Actinomycetota</taxon>
        <taxon>Actinomycetes</taxon>
        <taxon>Kitasatosporales</taxon>
        <taxon>Streptomycetaceae</taxon>
        <taxon>Streptomyces</taxon>
    </lineage>
</organism>
<dbReference type="InterPro" id="IPR001763">
    <property type="entry name" value="Rhodanese-like_dom"/>
</dbReference>
<dbReference type="PANTHER" id="PTHR43084:SF1">
    <property type="entry name" value="PERSULFIDE DIOXYGENASE ETHE1, MITOCHONDRIAL"/>
    <property type="match status" value="1"/>
</dbReference>
<dbReference type="InterPro" id="IPR051682">
    <property type="entry name" value="Mito_Persulfide_Diox"/>
</dbReference>
<dbReference type="GO" id="GO:0016787">
    <property type="term" value="F:hydrolase activity"/>
    <property type="evidence" value="ECO:0007669"/>
    <property type="project" value="UniProtKB-KW"/>
</dbReference>
<comment type="caution">
    <text evidence="4">The sequence shown here is derived from an EMBL/GenBank/DDBJ whole genome shotgun (WGS) entry which is preliminary data.</text>
</comment>
<dbReference type="Proteomes" id="UP000442707">
    <property type="component" value="Unassembled WGS sequence"/>
</dbReference>
<dbReference type="GO" id="GO:0006749">
    <property type="term" value="P:glutathione metabolic process"/>
    <property type="evidence" value="ECO:0007669"/>
    <property type="project" value="InterPro"/>
</dbReference>
<feature type="region of interest" description="Disordered" evidence="2">
    <location>
        <begin position="183"/>
        <end position="202"/>
    </location>
</feature>
<dbReference type="GO" id="GO:0046872">
    <property type="term" value="F:metal ion binding"/>
    <property type="evidence" value="ECO:0007669"/>
    <property type="project" value="UniProtKB-KW"/>
</dbReference>
<dbReference type="InterPro" id="IPR036873">
    <property type="entry name" value="Rhodanese-like_dom_sf"/>
</dbReference>
<proteinExistence type="predicted"/>
<dbReference type="CDD" id="cd07724">
    <property type="entry name" value="POD-like_MBL-fold"/>
    <property type="match status" value="1"/>
</dbReference>
<dbReference type="InterPro" id="IPR036866">
    <property type="entry name" value="RibonucZ/Hydroxyglut_hydro"/>
</dbReference>
<dbReference type="GO" id="GO:0050313">
    <property type="term" value="F:sulfur dioxygenase activity"/>
    <property type="evidence" value="ECO:0007669"/>
    <property type="project" value="InterPro"/>
</dbReference>